<accession>A0A1H8LTD4</accession>
<feature type="chain" id="PRO_5011605480" evidence="1">
    <location>
        <begin position="21"/>
        <end position="56"/>
    </location>
</feature>
<evidence type="ECO:0000313" key="2">
    <source>
        <dbReference type="EMBL" id="SEO08310.1"/>
    </source>
</evidence>
<reference evidence="2 3" key="1">
    <citation type="submission" date="2016-10" db="EMBL/GenBank/DDBJ databases">
        <authorList>
            <person name="de Groot N.N."/>
        </authorList>
    </citation>
    <scope>NUCLEOTIDE SEQUENCE [LARGE SCALE GENOMIC DNA]</scope>
    <source>
        <strain evidence="2 3">DSM 8512</strain>
    </source>
</reference>
<keyword evidence="3" id="KW-1185">Reference proteome</keyword>
<proteinExistence type="predicted"/>
<protein>
    <submittedName>
        <fullName evidence="2">Uncharacterized protein</fullName>
    </submittedName>
</protein>
<keyword evidence="1" id="KW-0732">Signal</keyword>
<dbReference type="Proteomes" id="UP000199054">
    <property type="component" value="Unassembled WGS sequence"/>
</dbReference>
<sequence>MILRPLPFLAFVALTLQAAAAPPRELILHLPAGQLRIAPANDTDPVMTATGCPLTP</sequence>
<gene>
    <name evidence="2" type="ORF">SAMN04489859_103348</name>
</gene>
<evidence type="ECO:0000256" key="1">
    <source>
        <dbReference type="SAM" id="SignalP"/>
    </source>
</evidence>
<name>A0A1H8LTD4_9RHOB</name>
<organism evidence="2 3">
    <name type="scientific">Paracoccus alcaliphilus</name>
    <dbReference type="NCBI Taxonomy" id="34002"/>
    <lineage>
        <taxon>Bacteria</taxon>
        <taxon>Pseudomonadati</taxon>
        <taxon>Pseudomonadota</taxon>
        <taxon>Alphaproteobacteria</taxon>
        <taxon>Rhodobacterales</taxon>
        <taxon>Paracoccaceae</taxon>
        <taxon>Paracoccus</taxon>
    </lineage>
</organism>
<dbReference type="EMBL" id="FODE01000033">
    <property type="protein sequence ID" value="SEO08310.1"/>
    <property type="molecule type" value="Genomic_DNA"/>
</dbReference>
<feature type="signal peptide" evidence="1">
    <location>
        <begin position="1"/>
        <end position="20"/>
    </location>
</feature>
<evidence type="ECO:0000313" key="3">
    <source>
        <dbReference type="Proteomes" id="UP000199054"/>
    </source>
</evidence>
<dbReference type="AlphaFoldDB" id="A0A1H8LTD4"/>